<reference evidence="8" key="1">
    <citation type="submission" date="2019-02" db="EMBL/GenBank/DDBJ databases">
        <title>Draft genome of the type strain Pelomonas aquatica CCUG 52575T.</title>
        <authorList>
            <person name="Gomila M."/>
            <person name="Lalucat J."/>
        </authorList>
    </citation>
    <scope>NUCLEOTIDE SEQUENCE</scope>
    <source>
        <strain evidence="8">CCUG 52575</strain>
    </source>
</reference>
<evidence type="ECO:0000313" key="8">
    <source>
        <dbReference type="EMBL" id="MDG0864591.1"/>
    </source>
</evidence>
<evidence type="ECO:0000256" key="1">
    <source>
        <dbReference type="ARBA" id="ARBA00004370"/>
    </source>
</evidence>
<dbReference type="SMART" id="SM00283">
    <property type="entry name" value="MA"/>
    <property type="match status" value="1"/>
</dbReference>
<proteinExistence type="inferred from homology"/>
<dbReference type="InterPro" id="IPR051310">
    <property type="entry name" value="MCP_chemotaxis"/>
</dbReference>
<dbReference type="CDD" id="cd06225">
    <property type="entry name" value="HAMP"/>
    <property type="match status" value="1"/>
</dbReference>
<comment type="caution">
    <text evidence="8">The sequence shown here is derived from an EMBL/GenBank/DDBJ whole genome shotgun (WGS) entry which is preliminary data.</text>
</comment>
<sequence length="576" mass="60968">MYKERPTRSMLVTEAWNREAEIGAALDPSGHAPRQPPRAFGVRLPRLLQRVHPSIAARLHLGFGLVLLMLLAVGATGWVQTGAMSAVARQLVEEHAQRETLASDMQIAVQDMVIVLGGLREADAPDEIKRLQDDYRATVERYTDANAKLARLSASSEAAPWSKPADAVHAAEAEALPLFDKMSGLAGTVDRATLTDFYSTQVSNPQAQWMDSLATLRVAMGESMSAAATESSRSARVSQWVTVVMACVALTTGLLFAILISRSITRPLRQAVALSRRVAQGDVSAQARSHQLDEVGALLNALADMQDGLRRLVGDVRQCADSIGVASDEVAAGNSDLSGRTERTAGKLQETASSLQELTGAVQQSAASAAMANQLASSASQTAQRGGQVVEQVVANMDEISAASRRIADILGLIDGIAFQTNILALNAAVEAARAGEQGRGFAVVAAEVRALAQRSANAAGDIKRLIDNSVERVQAGTQLVRQAGDTMTEITSAVRQLTDAMENITAATAEQSSGIAEVHSAVALLDQATQQNAALVEQSAAASECLRSQSAHLNALMTAFRLAPDQEQLPQEKQT</sequence>
<dbReference type="InterPro" id="IPR003660">
    <property type="entry name" value="HAMP_dom"/>
</dbReference>
<feature type="domain" description="HAMP" evidence="7">
    <location>
        <begin position="262"/>
        <end position="314"/>
    </location>
</feature>
<dbReference type="PROSITE" id="PS50885">
    <property type="entry name" value="HAMP"/>
    <property type="match status" value="1"/>
</dbReference>
<dbReference type="AlphaFoldDB" id="A0A9X4LKG7"/>
<comment type="subcellular location">
    <subcellularLocation>
        <location evidence="1">Membrane</location>
    </subcellularLocation>
</comment>
<dbReference type="SUPFAM" id="SSF58104">
    <property type="entry name" value="Methyl-accepting chemotaxis protein (MCP) signaling domain"/>
    <property type="match status" value="1"/>
</dbReference>
<keyword evidence="4" id="KW-0807">Transducer</keyword>
<evidence type="ECO:0000259" key="6">
    <source>
        <dbReference type="PROSITE" id="PS50111"/>
    </source>
</evidence>
<feature type="transmembrane region" description="Helical" evidence="5">
    <location>
        <begin position="59"/>
        <end position="79"/>
    </location>
</feature>
<dbReference type="SMART" id="SM00304">
    <property type="entry name" value="HAMP"/>
    <property type="match status" value="1"/>
</dbReference>
<name>A0A9X4LKG7_9BURK</name>
<keyword evidence="5" id="KW-0812">Transmembrane</keyword>
<keyword evidence="2" id="KW-0488">Methylation</keyword>
<protein>
    <submittedName>
        <fullName evidence="8">HAMP domain-containing protein</fullName>
    </submittedName>
</protein>
<keyword evidence="9" id="KW-1185">Reference proteome</keyword>
<dbReference type="RefSeq" id="WP_378990128.1">
    <property type="nucleotide sequence ID" value="NZ_JBHSRN010000016.1"/>
</dbReference>
<dbReference type="PRINTS" id="PR00260">
    <property type="entry name" value="CHEMTRNSDUCR"/>
</dbReference>
<dbReference type="InterPro" id="IPR004089">
    <property type="entry name" value="MCPsignal_dom"/>
</dbReference>
<dbReference type="Gene3D" id="1.10.287.950">
    <property type="entry name" value="Methyl-accepting chemotaxis protein"/>
    <property type="match status" value="1"/>
</dbReference>
<gene>
    <name evidence="8" type="ORF">EXJ73_19190</name>
</gene>
<dbReference type="InterPro" id="IPR004090">
    <property type="entry name" value="Chemotax_Me-accpt_rcpt"/>
</dbReference>
<dbReference type="GO" id="GO:0007165">
    <property type="term" value="P:signal transduction"/>
    <property type="evidence" value="ECO:0007669"/>
    <property type="project" value="UniProtKB-KW"/>
</dbReference>
<evidence type="ECO:0000313" key="9">
    <source>
        <dbReference type="Proteomes" id="UP001152766"/>
    </source>
</evidence>
<accession>A0A9X4LKG7</accession>
<dbReference type="PANTHER" id="PTHR43531:SF14">
    <property type="entry name" value="METHYL-ACCEPTING CHEMOTAXIS PROTEIN I-RELATED"/>
    <property type="match status" value="1"/>
</dbReference>
<dbReference type="GO" id="GO:0004888">
    <property type="term" value="F:transmembrane signaling receptor activity"/>
    <property type="evidence" value="ECO:0007669"/>
    <property type="project" value="InterPro"/>
</dbReference>
<evidence type="ECO:0000256" key="5">
    <source>
        <dbReference type="SAM" id="Phobius"/>
    </source>
</evidence>
<evidence type="ECO:0000256" key="4">
    <source>
        <dbReference type="PROSITE-ProRule" id="PRU00284"/>
    </source>
</evidence>
<comment type="similarity">
    <text evidence="3">Belongs to the methyl-accepting chemotaxis (MCP) protein family.</text>
</comment>
<dbReference type="FunFam" id="1.10.287.950:FF:000001">
    <property type="entry name" value="Methyl-accepting chemotaxis sensory transducer"/>
    <property type="match status" value="1"/>
</dbReference>
<dbReference type="GO" id="GO:0006935">
    <property type="term" value="P:chemotaxis"/>
    <property type="evidence" value="ECO:0007669"/>
    <property type="project" value="InterPro"/>
</dbReference>
<dbReference type="PANTHER" id="PTHR43531">
    <property type="entry name" value="PROTEIN ICFG"/>
    <property type="match status" value="1"/>
</dbReference>
<dbReference type="GO" id="GO:0005886">
    <property type="term" value="C:plasma membrane"/>
    <property type="evidence" value="ECO:0007669"/>
    <property type="project" value="TreeGrafter"/>
</dbReference>
<organism evidence="8 9">
    <name type="scientific">Pelomonas aquatica</name>
    <dbReference type="NCBI Taxonomy" id="431058"/>
    <lineage>
        <taxon>Bacteria</taxon>
        <taxon>Pseudomonadati</taxon>
        <taxon>Pseudomonadota</taxon>
        <taxon>Betaproteobacteria</taxon>
        <taxon>Burkholderiales</taxon>
        <taxon>Sphaerotilaceae</taxon>
        <taxon>Roseateles</taxon>
    </lineage>
</organism>
<keyword evidence="5" id="KW-1133">Transmembrane helix</keyword>
<evidence type="ECO:0000256" key="3">
    <source>
        <dbReference type="ARBA" id="ARBA00029447"/>
    </source>
</evidence>
<dbReference type="PROSITE" id="PS50111">
    <property type="entry name" value="CHEMOTAXIS_TRANSDUC_2"/>
    <property type="match status" value="1"/>
</dbReference>
<dbReference type="Pfam" id="PF00672">
    <property type="entry name" value="HAMP"/>
    <property type="match status" value="1"/>
</dbReference>
<evidence type="ECO:0000256" key="2">
    <source>
        <dbReference type="ARBA" id="ARBA00022481"/>
    </source>
</evidence>
<dbReference type="Pfam" id="PF00015">
    <property type="entry name" value="MCPsignal"/>
    <property type="match status" value="1"/>
</dbReference>
<evidence type="ECO:0000259" key="7">
    <source>
        <dbReference type="PROSITE" id="PS50885"/>
    </source>
</evidence>
<dbReference type="EMBL" id="SGUG01000036">
    <property type="protein sequence ID" value="MDG0864591.1"/>
    <property type="molecule type" value="Genomic_DNA"/>
</dbReference>
<keyword evidence="5" id="KW-0472">Membrane</keyword>
<feature type="domain" description="Methyl-accepting transducer" evidence="6">
    <location>
        <begin position="319"/>
        <end position="548"/>
    </location>
</feature>
<dbReference type="CDD" id="cd11386">
    <property type="entry name" value="MCP_signal"/>
    <property type="match status" value="1"/>
</dbReference>
<dbReference type="Proteomes" id="UP001152766">
    <property type="component" value="Unassembled WGS sequence"/>
</dbReference>